<evidence type="ECO:0000256" key="5">
    <source>
        <dbReference type="RuleBase" id="RU361279"/>
    </source>
</evidence>
<dbReference type="PANTHER" id="PTHR23407">
    <property type="entry name" value="ATPASE INHIBITOR/5-FORMYLTETRAHYDROFOLATE CYCLO-LIGASE"/>
    <property type="match status" value="1"/>
</dbReference>
<protein>
    <recommendedName>
        <fullName evidence="5">5-formyltetrahydrofolate cyclo-ligase</fullName>
        <ecNumber evidence="5">6.3.3.2</ecNumber>
    </recommendedName>
</protein>
<comment type="similarity">
    <text evidence="1 5">Belongs to the 5-formyltetrahydrofolate cyclo-ligase family.</text>
</comment>
<dbReference type="NCBIfam" id="TIGR02727">
    <property type="entry name" value="MTHFS_bact"/>
    <property type="match status" value="1"/>
</dbReference>
<dbReference type="OrthoDB" id="9801938at2"/>
<dbReference type="Gene3D" id="3.40.50.10420">
    <property type="entry name" value="NagB/RpiA/CoA transferase-like"/>
    <property type="match status" value="1"/>
</dbReference>
<keyword evidence="3 4" id="KW-0067">ATP-binding</keyword>
<reference evidence="6 7" key="1">
    <citation type="submission" date="2018-06" db="EMBL/GenBank/DDBJ databases">
        <title>Genomic Encyclopedia of Type Strains, Phase III (KMG-III): the genomes of soil and plant-associated and newly described type strains.</title>
        <authorList>
            <person name="Whitman W."/>
        </authorList>
    </citation>
    <scope>NUCLEOTIDE SEQUENCE [LARGE SCALE GENOMIC DNA]</scope>
    <source>
        <strain evidence="6 7">CGMCC 1.8979</strain>
    </source>
</reference>
<name>A0A327YN74_9BACL</name>
<dbReference type="RefSeq" id="WP_111644232.1">
    <property type="nucleotide sequence ID" value="NZ_QLMH01000002.1"/>
</dbReference>
<feature type="binding site" evidence="4">
    <location>
        <position position="50"/>
    </location>
    <ligand>
        <name>substrate</name>
    </ligand>
</feature>
<feature type="binding site" evidence="4">
    <location>
        <begin position="134"/>
        <end position="142"/>
    </location>
    <ligand>
        <name>ATP</name>
        <dbReference type="ChEBI" id="CHEBI:30616"/>
    </ligand>
</feature>
<dbReference type="GO" id="GO:0030272">
    <property type="term" value="F:5-formyltetrahydrofolate cyclo-ligase activity"/>
    <property type="evidence" value="ECO:0007669"/>
    <property type="project" value="UniProtKB-EC"/>
</dbReference>
<evidence type="ECO:0000256" key="3">
    <source>
        <dbReference type="ARBA" id="ARBA00022840"/>
    </source>
</evidence>
<comment type="cofactor">
    <cofactor evidence="5">
        <name>Mg(2+)</name>
        <dbReference type="ChEBI" id="CHEBI:18420"/>
    </cofactor>
</comment>
<feature type="binding site" evidence="4">
    <location>
        <position position="55"/>
    </location>
    <ligand>
        <name>substrate</name>
    </ligand>
</feature>
<keyword evidence="5" id="KW-0479">Metal-binding</keyword>
<dbReference type="GO" id="GO:0009396">
    <property type="term" value="P:folic acid-containing compound biosynthetic process"/>
    <property type="evidence" value="ECO:0007669"/>
    <property type="project" value="TreeGrafter"/>
</dbReference>
<keyword evidence="5" id="KW-0460">Magnesium</keyword>
<proteinExistence type="inferred from homology"/>
<comment type="caution">
    <text evidence="6">The sequence shown here is derived from an EMBL/GenBank/DDBJ whole genome shotgun (WGS) entry which is preliminary data.</text>
</comment>
<evidence type="ECO:0000256" key="4">
    <source>
        <dbReference type="PIRSR" id="PIRSR006806-1"/>
    </source>
</evidence>
<keyword evidence="2 4" id="KW-0547">Nucleotide-binding</keyword>
<dbReference type="InterPro" id="IPR024185">
    <property type="entry name" value="FTHF_cligase-like_sf"/>
</dbReference>
<dbReference type="AlphaFoldDB" id="A0A327YN74"/>
<dbReference type="Pfam" id="PF01812">
    <property type="entry name" value="5-FTHF_cyc-lig"/>
    <property type="match status" value="1"/>
</dbReference>
<keyword evidence="7" id="KW-1185">Reference proteome</keyword>
<gene>
    <name evidence="6" type="ORF">B0I26_102387</name>
</gene>
<evidence type="ECO:0000256" key="2">
    <source>
        <dbReference type="ARBA" id="ARBA00022741"/>
    </source>
</evidence>
<dbReference type="GO" id="GO:0005524">
    <property type="term" value="F:ATP binding"/>
    <property type="evidence" value="ECO:0007669"/>
    <property type="project" value="UniProtKB-KW"/>
</dbReference>
<dbReference type="InterPro" id="IPR002698">
    <property type="entry name" value="FTHF_cligase"/>
</dbReference>
<evidence type="ECO:0000313" key="7">
    <source>
        <dbReference type="Proteomes" id="UP000248555"/>
    </source>
</evidence>
<evidence type="ECO:0000256" key="1">
    <source>
        <dbReference type="ARBA" id="ARBA00010638"/>
    </source>
</evidence>
<dbReference type="EC" id="6.3.3.2" evidence="5"/>
<evidence type="ECO:0000313" key="6">
    <source>
        <dbReference type="EMBL" id="RAK22393.1"/>
    </source>
</evidence>
<dbReference type="GO" id="GO:0046872">
    <property type="term" value="F:metal ion binding"/>
    <property type="evidence" value="ECO:0007669"/>
    <property type="project" value="UniProtKB-KW"/>
</dbReference>
<dbReference type="InterPro" id="IPR037171">
    <property type="entry name" value="NagB/RpiA_transferase-like"/>
</dbReference>
<dbReference type="PIRSF" id="PIRSF006806">
    <property type="entry name" value="FTHF_cligase"/>
    <property type="match status" value="1"/>
</dbReference>
<dbReference type="GO" id="GO:0035999">
    <property type="term" value="P:tetrahydrofolate interconversion"/>
    <property type="evidence" value="ECO:0007669"/>
    <property type="project" value="TreeGrafter"/>
</dbReference>
<organism evidence="6 7">
    <name type="scientific">Paranoxybacillus vitaminiphilus</name>
    <dbReference type="NCBI Taxonomy" id="581036"/>
    <lineage>
        <taxon>Bacteria</taxon>
        <taxon>Bacillati</taxon>
        <taxon>Bacillota</taxon>
        <taxon>Bacilli</taxon>
        <taxon>Bacillales</taxon>
        <taxon>Anoxybacillaceae</taxon>
        <taxon>Paranoxybacillus</taxon>
    </lineage>
</organism>
<comment type="catalytic activity">
    <reaction evidence="5">
        <text>(6S)-5-formyl-5,6,7,8-tetrahydrofolate + ATP = (6R)-5,10-methenyltetrahydrofolate + ADP + phosphate</text>
        <dbReference type="Rhea" id="RHEA:10488"/>
        <dbReference type="ChEBI" id="CHEBI:30616"/>
        <dbReference type="ChEBI" id="CHEBI:43474"/>
        <dbReference type="ChEBI" id="CHEBI:57455"/>
        <dbReference type="ChEBI" id="CHEBI:57457"/>
        <dbReference type="ChEBI" id="CHEBI:456216"/>
        <dbReference type="EC" id="6.3.3.2"/>
    </reaction>
</comment>
<accession>A0A327YN74</accession>
<keyword evidence="6" id="KW-0436">Ligase</keyword>
<feature type="binding site" evidence="4">
    <location>
        <begin position="4"/>
        <end position="8"/>
    </location>
    <ligand>
        <name>ATP</name>
        <dbReference type="ChEBI" id="CHEBI:30616"/>
    </ligand>
</feature>
<dbReference type="PANTHER" id="PTHR23407:SF1">
    <property type="entry name" value="5-FORMYLTETRAHYDROFOLATE CYCLO-LIGASE"/>
    <property type="match status" value="1"/>
</dbReference>
<dbReference type="Proteomes" id="UP000248555">
    <property type="component" value="Unassembled WGS sequence"/>
</dbReference>
<dbReference type="EMBL" id="QLMH01000002">
    <property type="protein sequence ID" value="RAK22393.1"/>
    <property type="molecule type" value="Genomic_DNA"/>
</dbReference>
<dbReference type="SUPFAM" id="SSF100950">
    <property type="entry name" value="NagB/RpiA/CoA transferase-like"/>
    <property type="match status" value="1"/>
</dbReference>
<sequence>MEEKKKMRQKVKQLLTTLTDKEKQEYSEAIAEKLYGLSVWKKAKCIAITISRGNEVHTLPIIEKAWSEGKKICVPKCDPDKKTMVFREIHSFAQLESVYFGLLEPMEDVTKEVAAAEIDLMIVPGIVFSRDGYRIGYGGGYYDRYLQQFTRPAISLAYSVQIVERVPAEPHDIPVQMIITNDEVIVCDE</sequence>